<accession>A6VJB6</accession>
<evidence type="ECO:0000313" key="2">
    <source>
        <dbReference type="EMBL" id="ABR66542.1"/>
    </source>
</evidence>
<keyword evidence="1" id="KW-0812">Transmembrane</keyword>
<organism evidence="2">
    <name type="scientific">Methanococcus maripaludis (strain C7 / ATCC BAA-1331)</name>
    <dbReference type="NCBI Taxonomy" id="426368"/>
    <lineage>
        <taxon>Archaea</taxon>
        <taxon>Methanobacteriati</taxon>
        <taxon>Methanobacteriota</taxon>
        <taxon>Methanomada group</taxon>
        <taxon>Methanococci</taxon>
        <taxon>Methanococcales</taxon>
        <taxon>Methanococcaceae</taxon>
        <taxon>Methanococcus</taxon>
    </lineage>
</organism>
<keyword evidence="1" id="KW-1133">Transmembrane helix</keyword>
<dbReference type="EMBL" id="CP000745">
    <property type="protein sequence ID" value="ABR66542.1"/>
    <property type="molecule type" value="Genomic_DNA"/>
</dbReference>
<keyword evidence="1" id="KW-0472">Membrane</keyword>
<feature type="transmembrane region" description="Helical" evidence="1">
    <location>
        <begin position="86"/>
        <end position="106"/>
    </location>
</feature>
<feature type="transmembrane region" description="Helical" evidence="1">
    <location>
        <begin position="112"/>
        <end position="132"/>
    </location>
</feature>
<dbReference type="AlphaFoldDB" id="A6VJB6"/>
<proteinExistence type="predicted"/>
<reference evidence="2" key="1">
    <citation type="submission" date="2007-06" db="EMBL/GenBank/DDBJ databases">
        <title>Complete sequence of Methanococcus maripaludis C7.</title>
        <authorList>
            <consortium name="US DOE Joint Genome Institute"/>
            <person name="Copeland A."/>
            <person name="Lucas S."/>
            <person name="Lapidus A."/>
            <person name="Barry K."/>
            <person name="Glavina del Rio T."/>
            <person name="Dalin E."/>
            <person name="Tice H."/>
            <person name="Pitluck S."/>
            <person name="Clum A."/>
            <person name="Schmutz J."/>
            <person name="Larimer F."/>
            <person name="Land M."/>
            <person name="Hauser L."/>
            <person name="Kyrpides N."/>
            <person name="Anderson I."/>
            <person name="Sieprawska-Lupa M."/>
            <person name="Whitman W.B."/>
            <person name="Richardson P."/>
        </authorList>
    </citation>
    <scope>NUCLEOTIDE SEQUENCE [LARGE SCALE GENOMIC DNA]</scope>
    <source>
        <strain evidence="2">C7</strain>
    </source>
</reference>
<protein>
    <recommendedName>
        <fullName evidence="3">ABC-type xylose transport system permease subunit</fullName>
    </recommendedName>
</protein>
<dbReference type="STRING" id="426368.MmarC7_1482"/>
<feature type="transmembrane region" description="Helical" evidence="1">
    <location>
        <begin position="20"/>
        <end position="38"/>
    </location>
</feature>
<gene>
    <name evidence="2" type="ordered locus">MmarC7_1482</name>
</gene>
<evidence type="ECO:0008006" key="3">
    <source>
        <dbReference type="Google" id="ProtNLM"/>
    </source>
</evidence>
<evidence type="ECO:0000256" key="1">
    <source>
        <dbReference type="SAM" id="Phobius"/>
    </source>
</evidence>
<dbReference type="KEGG" id="mmz:MmarC7_1482"/>
<feature type="transmembrane region" description="Helical" evidence="1">
    <location>
        <begin position="141"/>
        <end position="161"/>
    </location>
</feature>
<dbReference type="HOGENOM" id="CLU_137175_0_0_2"/>
<name>A6VJB6_METM7</name>
<sequence>MSPLQDKGDFMDNFSFDAWLPKAVGASAVAAALLWWTGTQVVTISEIATSLSSIPFAVVLLIEGLDKLADINDLHKRLLPETTSNRLLKTVIAGIVAFVAVLYATLGTINLSIGSISAPALVAAGICAAYILAPETGDDELFLFLWIGATVATYGHNISLLPPIPGITG</sequence>
<dbReference type="eggNOG" id="arCOG05106">
    <property type="taxonomic scope" value="Archaea"/>
</dbReference>